<dbReference type="PANTHER" id="PTHR28259:SF1">
    <property type="entry name" value="FLUORIDE EXPORT PROTEIN 1-RELATED"/>
    <property type="match status" value="1"/>
</dbReference>
<dbReference type="HAMAP" id="MF_00454">
    <property type="entry name" value="FluC"/>
    <property type="match status" value="1"/>
</dbReference>
<evidence type="ECO:0000256" key="1">
    <source>
        <dbReference type="ARBA" id="ARBA00004651"/>
    </source>
</evidence>
<gene>
    <name evidence="10" type="primary">fluC</name>
    <name evidence="10" type="synonym">crcB</name>
    <name evidence="11" type="ORF">MTY_1586</name>
</gene>
<accession>A0A0S6UAU1</accession>
<dbReference type="GO" id="GO:0005886">
    <property type="term" value="C:plasma membrane"/>
    <property type="evidence" value="ECO:0007669"/>
    <property type="project" value="UniProtKB-SubCell"/>
</dbReference>
<comment type="catalytic activity">
    <reaction evidence="8">
        <text>fluoride(in) = fluoride(out)</text>
        <dbReference type="Rhea" id="RHEA:76159"/>
        <dbReference type="ChEBI" id="CHEBI:17051"/>
    </reaction>
    <physiologicalReaction direction="left-to-right" evidence="8">
        <dbReference type="Rhea" id="RHEA:76160"/>
    </physiologicalReaction>
</comment>
<evidence type="ECO:0000256" key="8">
    <source>
        <dbReference type="ARBA" id="ARBA00035585"/>
    </source>
</evidence>
<evidence type="ECO:0000256" key="5">
    <source>
        <dbReference type="ARBA" id="ARBA00023136"/>
    </source>
</evidence>
<dbReference type="AlphaFoldDB" id="A0A0S6UAU1"/>
<dbReference type="PANTHER" id="PTHR28259">
    <property type="entry name" value="FLUORIDE EXPORT PROTEIN 1-RELATED"/>
    <property type="match status" value="1"/>
</dbReference>
<keyword evidence="10" id="KW-0915">Sodium</keyword>
<keyword evidence="2 10" id="KW-1003">Cell membrane</keyword>
<dbReference type="Proteomes" id="UP000063718">
    <property type="component" value="Unassembled WGS sequence"/>
</dbReference>
<evidence type="ECO:0000313" key="11">
    <source>
        <dbReference type="EMBL" id="GAF26247.1"/>
    </source>
</evidence>
<evidence type="ECO:0000256" key="3">
    <source>
        <dbReference type="ARBA" id="ARBA00022692"/>
    </source>
</evidence>
<evidence type="ECO:0000256" key="10">
    <source>
        <dbReference type="HAMAP-Rule" id="MF_00454"/>
    </source>
</evidence>
<keyword evidence="10" id="KW-0479">Metal-binding</keyword>
<keyword evidence="4 10" id="KW-1133">Transmembrane helix</keyword>
<keyword evidence="5 10" id="KW-0472">Membrane</keyword>
<sequence length="144" mass="15687">MIFTMLYLYLAVGGFCGAVGRYFLASFINRLWPGSFPLATWIINLGGCLAMGFILTYTLERLVMGPELRLGLTTGMLGAFTTFSTFSVETLHLLQGEKIPLALLYLFASLAGGLICMQTGIFLARLPLSSKALSSIITREDGEE</sequence>
<comment type="similarity">
    <text evidence="7 10">Belongs to the fluoride channel Fluc/FEX (TC 1.A.43) family.</text>
</comment>
<dbReference type="GO" id="GO:0046872">
    <property type="term" value="F:metal ion binding"/>
    <property type="evidence" value="ECO:0007669"/>
    <property type="project" value="UniProtKB-KW"/>
</dbReference>
<keyword evidence="10" id="KW-0406">Ion transport</keyword>
<comment type="activity regulation">
    <text evidence="10">Na(+) is not transported, but it plays an essential structural role and its presence is essential for fluoride channel function.</text>
</comment>
<keyword evidence="6 10" id="KW-0407">Ion channel</keyword>
<feature type="transmembrane region" description="Helical" evidence="10">
    <location>
        <begin position="103"/>
        <end position="124"/>
    </location>
</feature>
<evidence type="ECO:0000256" key="2">
    <source>
        <dbReference type="ARBA" id="ARBA00022475"/>
    </source>
</evidence>
<feature type="transmembrane region" description="Helical" evidence="10">
    <location>
        <begin position="70"/>
        <end position="91"/>
    </location>
</feature>
<protein>
    <recommendedName>
        <fullName evidence="10">Fluoride-specific ion channel FluC</fullName>
    </recommendedName>
</protein>
<comment type="function">
    <text evidence="9 10">Fluoride-specific ion channel. Important for reducing fluoride concentration in the cell, thus reducing its toxicity.</text>
</comment>
<comment type="subcellular location">
    <subcellularLocation>
        <location evidence="1 10">Cell membrane</location>
        <topology evidence="1 10">Multi-pass membrane protein</topology>
    </subcellularLocation>
</comment>
<evidence type="ECO:0000256" key="4">
    <source>
        <dbReference type="ARBA" id="ARBA00022989"/>
    </source>
</evidence>
<dbReference type="Pfam" id="PF02537">
    <property type="entry name" value="CRCB"/>
    <property type="match status" value="1"/>
</dbReference>
<dbReference type="NCBIfam" id="TIGR00494">
    <property type="entry name" value="crcB"/>
    <property type="match status" value="1"/>
</dbReference>
<dbReference type="EMBL" id="DF238840">
    <property type="protein sequence ID" value="GAF26247.1"/>
    <property type="molecule type" value="Genomic_DNA"/>
</dbReference>
<feature type="transmembrane region" description="Helical" evidence="10">
    <location>
        <begin position="36"/>
        <end position="58"/>
    </location>
</feature>
<keyword evidence="10" id="KW-0813">Transport</keyword>
<dbReference type="GO" id="GO:0140114">
    <property type="term" value="P:cellular detoxification of fluoride"/>
    <property type="evidence" value="ECO:0007669"/>
    <property type="project" value="UniProtKB-UniRule"/>
</dbReference>
<dbReference type="InterPro" id="IPR003691">
    <property type="entry name" value="FluC"/>
</dbReference>
<name>A0A0S6UAU1_NEOTH</name>
<dbReference type="RefSeq" id="WP_162490021.1">
    <property type="nucleotide sequence ID" value="NZ_DF238840.1"/>
</dbReference>
<proteinExistence type="inferred from homology"/>
<evidence type="ECO:0000256" key="9">
    <source>
        <dbReference type="ARBA" id="ARBA00049940"/>
    </source>
</evidence>
<feature type="binding site" evidence="10">
    <location>
        <position position="78"/>
    </location>
    <ligand>
        <name>Na(+)</name>
        <dbReference type="ChEBI" id="CHEBI:29101"/>
        <note>structural</note>
    </ligand>
</feature>
<feature type="transmembrane region" description="Helical" evidence="10">
    <location>
        <begin position="6"/>
        <end position="24"/>
    </location>
</feature>
<reference evidence="11" key="1">
    <citation type="journal article" date="2014" name="Gene">
        <title>Genome-guided analysis of transformation efficiency and carbon dioxide assimilation by Moorella thermoacetica Y72.</title>
        <authorList>
            <person name="Tsukahara K."/>
            <person name="Kita A."/>
            <person name="Nakashimada Y."/>
            <person name="Hoshino T."/>
            <person name="Murakami K."/>
        </authorList>
    </citation>
    <scope>NUCLEOTIDE SEQUENCE [LARGE SCALE GENOMIC DNA]</scope>
    <source>
        <strain evidence="11">Y72</strain>
    </source>
</reference>
<feature type="binding site" evidence="10">
    <location>
        <position position="81"/>
    </location>
    <ligand>
        <name>Na(+)</name>
        <dbReference type="ChEBI" id="CHEBI:29101"/>
        <note>structural</note>
    </ligand>
</feature>
<dbReference type="GO" id="GO:0062054">
    <property type="term" value="F:fluoride channel activity"/>
    <property type="evidence" value="ECO:0007669"/>
    <property type="project" value="UniProtKB-UniRule"/>
</dbReference>
<evidence type="ECO:0000256" key="7">
    <source>
        <dbReference type="ARBA" id="ARBA00035120"/>
    </source>
</evidence>
<evidence type="ECO:0000256" key="6">
    <source>
        <dbReference type="ARBA" id="ARBA00023303"/>
    </source>
</evidence>
<organism evidence="11">
    <name type="scientific">Moorella thermoacetica Y72</name>
    <dbReference type="NCBI Taxonomy" id="1325331"/>
    <lineage>
        <taxon>Bacteria</taxon>
        <taxon>Bacillati</taxon>
        <taxon>Bacillota</taxon>
        <taxon>Clostridia</taxon>
        <taxon>Neomoorellales</taxon>
        <taxon>Neomoorellaceae</taxon>
        <taxon>Neomoorella</taxon>
    </lineage>
</organism>
<keyword evidence="3 10" id="KW-0812">Transmembrane</keyword>